<sequence length="411" mass="46168">MAFDVELPTHRPRPEWPDTLDVRALLEEGWRPTPFREFVLKIHSRCNLACDYCYMYEMADQGWRRQPRRMSRPIVDQVARRIAEHARSNLLPKVDVILHGGEPLLAGVEHVRYTASTLRRAMPEIDVGLHVQTNGVLIDAEFLELFDELDIMVGVSMDGDEEGHDLHRRRANGRGSFQAVRAGVEALRAPRYKRLFGGLLGTIDLKNDPVRTYEALLDFEPPAVDFLLPHGNWDSPPPGRPPDDTTPYGDWLISVFDRWYGAKARETRLRLFDDIMRLLLGGHPTAEAVGLAPIALVVVEANGQIEQVDSLKSTFEGAAVTPLHVSRDPFDAALMLPPIVARQIGQRALGPHCASCRIKRVCGGGHYVHRYRSGNGFRDRSIYCNDLYRLITYIHGVVSADVEALRGATTS</sequence>
<dbReference type="SFLD" id="SFLDG01067">
    <property type="entry name" value="SPASM/twitch_domain_containing"/>
    <property type="match status" value="1"/>
</dbReference>
<comment type="caution">
    <text evidence="6">The sequence shown here is derived from an EMBL/GenBank/DDBJ whole genome shotgun (WGS) entry which is preliminary data.</text>
</comment>
<evidence type="ECO:0000256" key="3">
    <source>
        <dbReference type="ARBA" id="ARBA00023004"/>
    </source>
</evidence>
<evidence type="ECO:0000256" key="2">
    <source>
        <dbReference type="ARBA" id="ARBA00022723"/>
    </source>
</evidence>
<gene>
    <name evidence="6" type="ORF">ACFPZN_53830</name>
</gene>
<dbReference type="EMBL" id="JBHSON010000162">
    <property type="protein sequence ID" value="MFC5754553.1"/>
    <property type="molecule type" value="Genomic_DNA"/>
</dbReference>
<dbReference type="SFLD" id="SFLDG01072">
    <property type="entry name" value="dehydrogenase_like"/>
    <property type="match status" value="1"/>
</dbReference>
<reference evidence="7" key="1">
    <citation type="journal article" date="2019" name="Int. J. Syst. Evol. Microbiol.">
        <title>The Global Catalogue of Microorganisms (GCM) 10K type strain sequencing project: providing services to taxonomists for standard genome sequencing and annotation.</title>
        <authorList>
            <consortium name="The Broad Institute Genomics Platform"/>
            <consortium name="The Broad Institute Genome Sequencing Center for Infectious Disease"/>
            <person name="Wu L."/>
            <person name="Ma J."/>
        </authorList>
    </citation>
    <scope>NUCLEOTIDE SEQUENCE [LARGE SCALE GENOMIC DNA]</scope>
    <source>
        <strain evidence="7">KCTC 42087</strain>
    </source>
</reference>
<dbReference type="Proteomes" id="UP001596074">
    <property type="component" value="Unassembled WGS sequence"/>
</dbReference>
<dbReference type="SFLD" id="SFLDS00029">
    <property type="entry name" value="Radical_SAM"/>
    <property type="match status" value="1"/>
</dbReference>
<keyword evidence="2" id="KW-0479">Metal-binding</keyword>
<dbReference type="RefSeq" id="WP_378292774.1">
    <property type="nucleotide sequence ID" value="NZ_JBHSON010000162.1"/>
</dbReference>
<dbReference type="PANTHER" id="PTHR43273:SF8">
    <property type="entry name" value="RADICAL SAM DOMAIN PROTEIN"/>
    <property type="match status" value="1"/>
</dbReference>
<evidence type="ECO:0000256" key="1">
    <source>
        <dbReference type="ARBA" id="ARBA00022691"/>
    </source>
</evidence>
<evidence type="ECO:0000259" key="5">
    <source>
        <dbReference type="PROSITE" id="PS51918"/>
    </source>
</evidence>
<dbReference type="PANTHER" id="PTHR43273">
    <property type="entry name" value="ANAEROBIC SULFATASE-MATURATING ENZYME HOMOLOG ASLB-RELATED"/>
    <property type="match status" value="1"/>
</dbReference>
<dbReference type="InterPro" id="IPR023867">
    <property type="entry name" value="Sulphatase_maturase_rSAM"/>
</dbReference>
<dbReference type="InterPro" id="IPR013785">
    <property type="entry name" value="Aldolase_TIM"/>
</dbReference>
<dbReference type="InterPro" id="IPR026335">
    <property type="entry name" value="rSAM_SPASM_FxsB"/>
</dbReference>
<dbReference type="SUPFAM" id="SSF102114">
    <property type="entry name" value="Radical SAM enzymes"/>
    <property type="match status" value="1"/>
</dbReference>
<proteinExistence type="predicted"/>
<keyword evidence="3" id="KW-0408">Iron</keyword>
<evidence type="ECO:0000256" key="4">
    <source>
        <dbReference type="ARBA" id="ARBA00023014"/>
    </source>
</evidence>
<evidence type="ECO:0000313" key="6">
    <source>
        <dbReference type="EMBL" id="MFC5754553.1"/>
    </source>
</evidence>
<name>A0ABW1AJ35_9ACTN</name>
<dbReference type="Gene3D" id="3.20.20.70">
    <property type="entry name" value="Aldolase class I"/>
    <property type="match status" value="1"/>
</dbReference>
<keyword evidence="7" id="KW-1185">Reference proteome</keyword>
<dbReference type="InterPro" id="IPR058240">
    <property type="entry name" value="rSAM_sf"/>
</dbReference>
<organism evidence="6 7">
    <name type="scientific">Actinomadura rugatobispora</name>
    <dbReference type="NCBI Taxonomy" id="1994"/>
    <lineage>
        <taxon>Bacteria</taxon>
        <taxon>Bacillati</taxon>
        <taxon>Actinomycetota</taxon>
        <taxon>Actinomycetes</taxon>
        <taxon>Streptosporangiales</taxon>
        <taxon>Thermomonosporaceae</taxon>
        <taxon>Actinomadura</taxon>
    </lineage>
</organism>
<accession>A0ABW1AJ35</accession>
<dbReference type="PROSITE" id="PS51918">
    <property type="entry name" value="RADICAL_SAM"/>
    <property type="match status" value="1"/>
</dbReference>
<keyword evidence="4" id="KW-0411">Iron-sulfur</keyword>
<evidence type="ECO:0000313" key="7">
    <source>
        <dbReference type="Proteomes" id="UP001596074"/>
    </source>
</evidence>
<protein>
    <submittedName>
        <fullName evidence="6">FxsB family cyclophane-forming radical SAM/SPASM peptide maturase</fullName>
    </submittedName>
</protein>
<dbReference type="NCBIfam" id="TIGR04269">
    <property type="entry name" value="SAM_SPASM_FxsB"/>
    <property type="match status" value="1"/>
</dbReference>
<dbReference type="Pfam" id="PF04055">
    <property type="entry name" value="Radical_SAM"/>
    <property type="match status" value="1"/>
</dbReference>
<feature type="domain" description="Radical SAM core" evidence="5">
    <location>
        <begin position="32"/>
        <end position="264"/>
    </location>
</feature>
<dbReference type="SFLD" id="SFLDG01386">
    <property type="entry name" value="main_SPASM_domain-containing"/>
    <property type="match status" value="1"/>
</dbReference>
<keyword evidence="1" id="KW-0949">S-adenosyl-L-methionine</keyword>
<dbReference type="InterPro" id="IPR007197">
    <property type="entry name" value="rSAM"/>
</dbReference>
<dbReference type="CDD" id="cd01335">
    <property type="entry name" value="Radical_SAM"/>
    <property type="match status" value="1"/>
</dbReference>